<keyword evidence="2" id="KW-1185">Reference proteome</keyword>
<evidence type="ECO:0000313" key="1">
    <source>
        <dbReference type="EMBL" id="WUV48404.1"/>
    </source>
</evidence>
<protein>
    <submittedName>
        <fullName evidence="1">Uncharacterized protein</fullName>
    </submittedName>
</protein>
<evidence type="ECO:0000313" key="2">
    <source>
        <dbReference type="Proteomes" id="UP001432062"/>
    </source>
</evidence>
<dbReference type="RefSeq" id="WP_329412753.1">
    <property type="nucleotide sequence ID" value="NZ_CP109441.1"/>
</dbReference>
<accession>A0ABZ1YYP6</accession>
<proteinExistence type="predicted"/>
<reference evidence="1" key="1">
    <citation type="submission" date="2022-10" db="EMBL/GenBank/DDBJ databases">
        <title>The complete genomes of actinobacterial strains from the NBC collection.</title>
        <authorList>
            <person name="Joergensen T.S."/>
            <person name="Alvarez Arevalo M."/>
            <person name="Sterndorff E.B."/>
            <person name="Faurdal D."/>
            <person name="Vuksanovic O."/>
            <person name="Mourched A.-S."/>
            <person name="Charusanti P."/>
            <person name="Shaw S."/>
            <person name="Blin K."/>
            <person name="Weber T."/>
        </authorList>
    </citation>
    <scope>NUCLEOTIDE SEQUENCE</scope>
    <source>
        <strain evidence="1">NBC_01482</strain>
    </source>
</reference>
<dbReference type="Proteomes" id="UP001432062">
    <property type="component" value="Chromosome"/>
</dbReference>
<organism evidence="1 2">
    <name type="scientific">Nocardia vinacea</name>
    <dbReference type="NCBI Taxonomy" id="96468"/>
    <lineage>
        <taxon>Bacteria</taxon>
        <taxon>Bacillati</taxon>
        <taxon>Actinomycetota</taxon>
        <taxon>Actinomycetes</taxon>
        <taxon>Mycobacteriales</taxon>
        <taxon>Nocardiaceae</taxon>
        <taxon>Nocardia</taxon>
    </lineage>
</organism>
<gene>
    <name evidence="1" type="ORF">OG563_09500</name>
</gene>
<dbReference type="EMBL" id="CP109441">
    <property type="protein sequence ID" value="WUV48404.1"/>
    <property type="molecule type" value="Genomic_DNA"/>
</dbReference>
<name>A0ABZ1YYP6_9NOCA</name>
<sequence length="69" mass="8144">MDQTAKVRENRLRRAASRQGLRLVKSRRRDPRATDFERFWLYDHRDRIVYGGKPGTTLDAIEARLQGDT</sequence>